<evidence type="ECO:0000259" key="6">
    <source>
        <dbReference type="PROSITE" id="PS50941"/>
    </source>
</evidence>
<dbReference type="AlphaFoldDB" id="A0AAW0WMV1"/>
<dbReference type="CDD" id="cd10909">
    <property type="entry name" value="ChtBD1_GH18_2"/>
    <property type="match status" value="1"/>
</dbReference>
<feature type="domain" description="CUB" evidence="5">
    <location>
        <begin position="266"/>
        <end position="380"/>
    </location>
</feature>
<evidence type="ECO:0008006" key="9">
    <source>
        <dbReference type="Google" id="ProtNLM"/>
    </source>
</evidence>
<dbReference type="InterPro" id="IPR001002">
    <property type="entry name" value="Chitin-bd_1"/>
</dbReference>
<dbReference type="EMBL" id="JARKIK010000053">
    <property type="protein sequence ID" value="KAK8733515.1"/>
    <property type="molecule type" value="Genomic_DNA"/>
</dbReference>
<name>A0AAW0WMV1_CHEQU</name>
<evidence type="ECO:0000256" key="3">
    <source>
        <dbReference type="ARBA" id="ARBA00023157"/>
    </source>
</evidence>
<evidence type="ECO:0000259" key="5">
    <source>
        <dbReference type="PROSITE" id="PS01180"/>
    </source>
</evidence>
<dbReference type="Proteomes" id="UP001445076">
    <property type="component" value="Unassembled WGS sequence"/>
</dbReference>
<protein>
    <recommendedName>
        <fullName evidence="9">Cubilin</fullName>
    </recommendedName>
</protein>
<dbReference type="PROSITE" id="PS50941">
    <property type="entry name" value="CHIT_BIND_I_2"/>
    <property type="match status" value="1"/>
</dbReference>
<feature type="domain" description="Chitin-binding type-1" evidence="6">
    <location>
        <begin position="66"/>
        <end position="124"/>
    </location>
</feature>
<dbReference type="InterPro" id="IPR035914">
    <property type="entry name" value="Sperma_CUB_dom_sf"/>
</dbReference>
<proteinExistence type="predicted"/>
<keyword evidence="8" id="KW-1185">Reference proteome</keyword>
<feature type="domain" description="CUB" evidence="5">
    <location>
        <begin position="122"/>
        <end position="241"/>
    </location>
</feature>
<dbReference type="GO" id="GO:0008061">
    <property type="term" value="F:chitin binding"/>
    <property type="evidence" value="ECO:0007669"/>
    <property type="project" value="UniProtKB-UniRule"/>
</dbReference>
<sequence>MHKTERTDNPMWYTEAKMTRGTSKGRVRKRSVTAVFRSAALLIVLLCLAATTLACQSGPRVRWRTDGRCGPNFPLASRIPSECDPNSDRPCCSDYGYCGNSPSHCGCPDCIDFRNVIREPGCSFSLEGETGYMESPNYPNQYPTGRDCCYDITRPSRNYCGVQLTVENLDVGHGEEEGFCRRDWVTLPSCVPERGTRICGNTTGQNYQYLFQPGASAIRFVFHAGEASEGRKGFRIRYQLLTKCLGPYQTQLIPVTTIPGTTSAPCYTRITDTRGTVNTPYHPKKYPDNLDCVYEFIRSSQDVCGVRMQSVTFEMEPALMTIFGGACTDFLHLPSCGFVCGKVNFSWVVAYQPSATSLKFHFHSDEATGHTGFLINFEQVTQC</sequence>
<dbReference type="SUPFAM" id="SSF49854">
    <property type="entry name" value="Spermadhesin, CUB domain"/>
    <property type="match status" value="2"/>
</dbReference>
<dbReference type="PANTHER" id="PTHR24251:SF30">
    <property type="entry name" value="MEMBRANE FRIZZLED-RELATED PROTEIN"/>
    <property type="match status" value="1"/>
</dbReference>
<dbReference type="Pfam" id="PF00431">
    <property type="entry name" value="CUB"/>
    <property type="match status" value="2"/>
</dbReference>
<dbReference type="CDD" id="cd00041">
    <property type="entry name" value="CUB"/>
    <property type="match status" value="1"/>
</dbReference>
<gene>
    <name evidence="7" type="ORF">OTU49_006338</name>
</gene>
<evidence type="ECO:0000256" key="4">
    <source>
        <dbReference type="PROSITE-ProRule" id="PRU00261"/>
    </source>
</evidence>
<organism evidence="7 8">
    <name type="scientific">Cherax quadricarinatus</name>
    <name type="common">Australian red claw crayfish</name>
    <dbReference type="NCBI Taxonomy" id="27406"/>
    <lineage>
        <taxon>Eukaryota</taxon>
        <taxon>Metazoa</taxon>
        <taxon>Ecdysozoa</taxon>
        <taxon>Arthropoda</taxon>
        <taxon>Crustacea</taxon>
        <taxon>Multicrustacea</taxon>
        <taxon>Malacostraca</taxon>
        <taxon>Eumalacostraca</taxon>
        <taxon>Eucarida</taxon>
        <taxon>Decapoda</taxon>
        <taxon>Pleocyemata</taxon>
        <taxon>Astacidea</taxon>
        <taxon>Parastacoidea</taxon>
        <taxon>Parastacidae</taxon>
        <taxon>Cherax</taxon>
    </lineage>
</organism>
<dbReference type="Gene3D" id="2.60.120.290">
    <property type="entry name" value="Spermadhesin, CUB domain"/>
    <property type="match status" value="2"/>
</dbReference>
<dbReference type="InterPro" id="IPR036861">
    <property type="entry name" value="Endochitinase-like_sf"/>
</dbReference>
<evidence type="ECO:0000313" key="7">
    <source>
        <dbReference type="EMBL" id="KAK8733515.1"/>
    </source>
</evidence>
<dbReference type="PROSITE" id="PS01180">
    <property type="entry name" value="CUB"/>
    <property type="match status" value="2"/>
</dbReference>
<reference evidence="7 8" key="1">
    <citation type="journal article" date="2024" name="BMC Genomics">
        <title>Genome assembly of redclaw crayfish (Cherax quadricarinatus) provides insights into its immune adaptation and hypoxia tolerance.</title>
        <authorList>
            <person name="Liu Z."/>
            <person name="Zheng J."/>
            <person name="Li H."/>
            <person name="Fang K."/>
            <person name="Wang S."/>
            <person name="He J."/>
            <person name="Zhou D."/>
            <person name="Weng S."/>
            <person name="Chi M."/>
            <person name="Gu Z."/>
            <person name="He J."/>
            <person name="Li F."/>
            <person name="Wang M."/>
        </authorList>
    </citation>
    <scope>NUCLEOTIDE SEQUENCE [LARGE SCALE GENOMIC DNA]</scope>
    <source>
        <strain evidence="7">ZL_2023a</strain>
    </source>
</reference>
<evidence type="ECO:0000256" key="2">
    <source>
        <dbReference type="ARBA" id="ARBA00022737"/>
    </source>
</evidence>
<dbReference type="PANTHER" id="PTHR24251">
    <property type="entry name" value="OVOCHYMASE-RELATED"/>
    <property type="match status" value="1"/>
</dbReference>
<keyword evidence="3 4" id="KW-1015">Disulfide bond</keyword>
<evidence type="ECO:0000256" key="1">
    <source>
        <dbReference type="ARBA" id="ARBA00022669"/>
    </source>
</evidence>
<dbReference type="Gene3D" id="3.30.60.10">
    <property type="entry name" value="Endochitinase-like"/>
    <property type="match status" value="1"/>
</dbReference>
<dbReference type="InterPro" id="IPR000859">
    <property type="entry name" value="CUB_dom"/>
</dbReference>
<comment type="caution">
    <text evidence="7">The sequence shown here is derived from an EMBL/GenBank/DDBJ whole genome shotgun (WGS) entry which is preliminary data.</text>
</comment>
<keyword evidence="1 4" id="KW-0147">Chitin-binding</keyword>
<accession>A0AAW0WMV1</accession>
<evidence type="ECO:0000313" key="8">
    <source>
        <dbReference type="Proteomes" id="UP001445076"/>
    </source>
</evidence>
<dbReference type="SMART" id="SM00042">
    <property type="entry name" value="CUB"/>
    <property type="match status" value="2"/>
</dbReference>
<keyword evidence="2" id="KW-0677">Repeat</keyword>
<comment type="caution">
    <text evidence="4">Lacks conserved residue(s) required for the propagation of feature annotation.</text>
</comment>
<dbReference type="SUPFAM" id="SSF57016">
    <property type="entry name" value="Plant lectins/antimicrobial peptides"/>
    <property type="match status" value="1"/>
</dbReference>
<feature type="disulfide bond" evidence="4">
    <location>
        <begin position="91"/>
        <end position="105"/>
    </location>
</feature>